<proteinExistence type="predicted"/>
<dbReference type="InterPro" id="IPR003660">
    <property type="entry name" value="HAMP_dom"/>
</dbReference>
<evidence type="ECO:0000256" key="4">
    <source>
        <dbReference type="ARBA" id="ARBA00022475"/>
    </source>
</evidence>
<dbReference type="PANTHER" id="PTHR45528">
    <property type="entry name" value="SENSOR HISTIDINE KINASE CPXA"/>
    <property type="match status" value="1"/>
</dbReference>
<feature type="domain" description="Histidine kinase" evidence="15">
    <location>
        <begin position="269"/>
        <end position="475"/>
    </location>
</feature>
<evidence type="ECO:0000256" key="1">
    <source>
        <dbReference type="ARBA" id="ARBA00000085"/>
    </source>
</evidence>
<dbReference type="RefSeq" id="WP_120110196.1">
    <property type="nucleotide sequence ID" value="NZ_QXQB01000002.1"/>
</dbReference>
<dbReference type="SMART" id="SM00304">
    <property type="entry name" value="HAMP"/>
    <property type="match status" value="1"/>
</dbReference>
<evidence type="ECO:0000256" key="10">
    <source>
        <dbReference type="ARBA" id="ARBA00022840"/>
    </source>
</evidence>
<keyword evidence="9 17" id="KW-0418">Kinase</keyword>
<sequence length="475" mass="52559">MSARWSKGRKPGWLARQSLLTRYLLIVLGAFLFIPIIIPLASMLYMLAQLAMYPDTTGEMKYGGASEVESAWHAEAGKMEGLTPEEIDIRIRALADQYPDASLFWVDEEGRTRLELPEGAAGYEQWTADSAIRFMKASINGDPFTVVSFLGKENGSTAFMVLQLPRSELHAASGSASGTPFIVGFIFLMFAFLAAVSLLFFMHIRKRLLALQAAMSLRDDHGLPAPVEEKRQDEIGGLESAFNGMVEQLKVGRLRQTEEEELRKRLISNLSHDLRTPLTVMRGHLYTLKSEPLTDKGKEAVSVLEHKTEGLGGLIDNLLSYTLMTSGRYQLSLEPQDVLRLTRQSAASWYPVWENEGIEADISLPGAPLVWKVDREGFRRVLDNLFQNVVRHAAEGRYIGIRLGHRDGQSILVIEDRGPGLNAGNGHGAGKGAGIGLAIVEYLLREMGLAWQRESLEQGTRILIYESNTSDGAGV</sequence>
<dbReference type="Pfam" id="PF00512">
    <property type="entry name" value="HisKA"/>
    <property type="match status" value="1"/>
</dbReference>
<dbReference type="SMART" id="SM00388">
    <property type="entry name" value="HisKA"/>
    <property type="match status" value="1"/>
</dbReference>
<dbReference type="SUPFAM" id="SSF55874">
    <property type="entry name" value="ATPase domain of HSP90 chaperone/DNA topoisomerase II/histidine kinase"/>
    <property type="match status" value="1"/>
</dbReference>
<dbReference type="PROSITE" id="PS50885">
    <property type="entry name" value="HAMP"/>
    <property type="match status" value="1"/>
</dbReference>
<keyword evidence="18" id="KW-1185">Reference proteome</keyword>
<dbReference type="InterPro" id="IPR003594">
    <property type="entry name" value="HATPase_dom"/>
</dbReference>
<accession>A0A3A6PIK6</accession>
<dbReference type="GO" id="GO:0005886">
    <property type="term" value="C:plasma membrane"/>
    <property type="evidence" value="ECO:0007669"/>
    <property type="project" value="UniProtKB-SubCell"/>
</dbReference>
<evidence type="ECO:0000256" key="14">
    <source>
        <dbReference type="SAM" id="Phobius"/>
    </source>
</evidence>
<dbReference type="SMART" id="SM00387">
    <property type="entry name" value="HATPase_c"/>
    <property type="match status" value="1"/>
</dbReference>
<keyword evidence="5" id="KW-0597">Phosphoprotein</keyword>
<dbReference type="CDD" id="cd00082">
    <property type="entry name" value="HisKA"/>
    <property type="match status" value="1"/>
</dbReference>
<evidence type="ECO:0000256" key="3">
    <source>
        <dbReference type="ARBA" id="ARBA00012438"/>
    </source>
</evidence>
<evidence type="ECO:0000256" key="12">
    <source>
        <dbReference type="ARBA" id="ARBA00023012"/>
    </source>
</evidence>
<keyword evidence="7 14" id="KW-0812">Transmembrane</keyword>
<gene>
    <name evidence="17" type="ORF">D3P09_12470</name>
</gene>
<dbReference type="SUPFAM" id="SSF47384">
    <property type="entry name" value="Homodimeric domain of signal transducing histidine kinase"/>
    <property type="match status" value="1"/>
</dbReference>
<protein>
    <recommendedName>
        <fullName evidence="3">histidine kinase</fullName>
        <ecNumber evidence="3">2.7.13.3</ecNumber>
    </recommendedName>
</protein>
<keyword evidence="12" id="KW-0902">Two-component regulatory system</keyword>
<name>A0A3A6PIK6_9BACL</name>
<evidence type="ECO:0000256" key="11">
    <source>
        <dbReference type="ARBA" id="ARBA00022989"/>
    </source>
</evidence>
<evidence type="ECO:0000256" key="2">
    <source>
        <dbReference type="ARBA" id="ARBA00004651"/>
    </source>
</evidence>
<dbReference type="Gene3D" id="1.10.287.130">
    <property type="match status" value="1"/>
</dbReference>
<dbReference type="Proteomes" id="UP000267798">
    <property type="component" value="Unassembled WGS sequence"/>
</dbReference>
<dbReference type="OrthoDB" id="14660at2"/>
<dbReference type="InterPro" id="IPR036890">
    <property type="entry name" value="HATPase_C_sf"/>
</dbReference>
<organism evidence="17 18">
    <name type="scientific">Paenibacillus pinisoli</name>
    <dbReference type="NCBI Taxonomy" id="1276110"/>
    <lineage>
        <taxon>Bacteria</taxon>
        <taxon>Bacillati</taxon>
        <taxon>Bacillota</taxon>
        <taxon>Bacilli</taxon>
        <taxon>Bacillales</taxon>
        <taxon>Paenibacillaceae</taxon>
        <taxon>Paenibacillus</taxon>
    </lineage>
</organism>
<feature type="transmembrane region" description="Helical" evidence="14">
    <location>
        <begin position="181"/>
        <end position="202"/>
    </location>
</feature>
<keyword evidence="13 14" id="KW-0472">Membrane</keyword>
<dbReference type="InterPro" id="IPR036097">
    <property type="entry name" value="HisK_dim/P_sf"/>
</dbReference>
<evidence type="ECO:0000313" key="17">
    <source>
        <dbReference type="EMBL" id="RJX40170.1"/>
    </source>
</evidence>
<dbReference type="PROSITE" id="PS50109">
    <property type="entry name" value="HIS_KIN"/>
    <property type="match status" value="1"/>
</dbReference>
<evidence type="ECO:0000256" key="8">
    <source>
        <dbReference type="ARBA" id="ARBA00022741"/>
    </source>
</evidence>
<dbReference type="GO" id="GO:0000155">
    <property type="term" value="F:phosphorelay sensor kinase activity"/>
    <property type="evidence" value="ECO:0007669"/>
    <property type="project" value="InterPro"/>
</dbReference>
<keyword evidence="10" id="KW-0067">ATP-binding</keyword>
<keyword evidence="6" id="KW-0808">Transferase</keyword>
<comment type="subcellular location">
    <subcellularLocation>
        <location evidence="2">Cell membrane</location>
        <topology evidence="2">Multi-pass membrane protein</topology>
    </subcellularLocation>
</comment>
<feature type="domain" description="HAMP" evidence="16">
    <location>
        <begin position="202"/>
        <end position="254"/>
    </location>
</feature>
<dbReference type="InterPro" id="IPR003661">
    <property type="entry name" value="HisK_dim/P_dom"/>
</dbReference>
<dbReference type="AlphaFoldDB" id="A0A3A6PIK6"/>
<dbReference type="CDD" id="cd06225">
    <property type="entry name" value="HAMP"/>
    <property type="match status" value="1"/>
</dbReference>
<evidence type="ECO:0000256" key="6">
    <source>
        <dbReference type="ARBA" id="ARBA00022679"/>
    </source>
</evidence>
<comment type="catalytic activity">
    <reaction evidence="1">
        <text>ATP + protein L-histidine = ADP + protein N-phospho-L-histidine.</text>
        <dbReference type="EC" id="2.7.13.3"/>
    </reaction>
</comment>
<dbReference type="InterPro" id="IPR005467">
    <property type="entry name" value="His_kinase_dom"/>
</dbReference>
<evidence type="ECO:0000256" key="13">
    <source>
        <dbReference type="ARBA" id="ARBA00023136"/>
    </source>
</evidence>
<evidence type="ECO:0000256" key="5">
    <source>
        <dbReference type="ARBA" id="ARBA00022553"/>
    </source>
</evidence>
<dbReference type="Pfam" id="PF00672">
    <property type="entry name" value="HAMP"/>
    <property type="match status" value="1"/>
</dbReference>
<dbReference type="EC" id="2.7.13.3" evidence="3"/>
<keyword evidence="8" id="KW-0547">Nucleotide-binding</keyword>
<dbReference type="Gene3D" id="6.10.340.10">
    <property type="match status" value="1"/>
</dbReference>
<evidence type="ECO:0000256" key="9">
    <source>
        <dbReference type="ARBA" id="ARBA00022777"/>
    </source>
</evidence>
<dbReference type="PANTHER" id="PTHR45528:SF9">
    <property type="entry name" value="SENSOR HISTIDINE KINASE YBDK"/>
    <property type="match status" value="1"/>
</dbReference>
<dbReference type="EMBL" id="QXQB01000002">
    <property type="protein sequence ID" value="RJX40170.1"/>
    <property type="molecule type" value="Genomic_DNA"/>
</dbReference>
<keyword evidence="4" id="KW-1003">Cell membrane</keyword>
<evidence type="ECO:0000259" key="16">
    <source>
        <dbReference type="PROSITE" id="PS50885"/>
    </source>
</evidence>
<evidence type="ECO:0000259" key="15">
    <source>
        <dbReference type="PROSITE" id="PS50109"/>
    </source>
</evidence>
<dbReference type="Pfam" id="PF02518">
    <property type="entry name" value="HATPase_c"/>
    <property type="match status" value="1"/>
</dbReference>
<feature type="transmembrane region" description="Helical" evidence="14">
    <location>
        <begin position="20"/>
        <end position="48"/>
    </location>
</feature>
<evidence type="ECO:0000313" key="18">
    <source>
        <dbReference type="Proteomes" id="UP000267798"/>
    </source>
</evidence>
<dbReference type="InterPro" id="IPR050398">
    <property type="entry name" value="HssS/ArlS-like"/>
</dbReference>
<dbReference type="GO" id="GO:0005524">
    <property type="term" value="F:ATP binding"/>
    <property type="evidence" value="ECO:0007669"/>
    <property type="project" value="UniProtKB-KW"/>
</dbReference>
<comment type="caution">
    <text evidence="17">The sequence shown here is derived from an EMBL/GenBank/DDBJ whole genome shotgun (WGS) entry which is preliminary data.</text>
</comment>
<dbReference type="Gene3D" id="3.30.565.10">
    <property type="entry name" value="Histidine kinase-like ATPase, C-terminal domain"/>
    <property type="match status" value="1"/>
</dbReference>
<evidence type="ECO:0000256" key="7">
    <source>
        <dbReference type="ARBA" id="ARBA00022692"/>
    </source>
</evidence>
<keyword evidence="11 14" id="KW-1133">Transmembrane helix</keyword>
<reference evidence="17 18" key="1">
    <citation type="submission" date="2018-09" db="EMBL/GenBank/DDBJ databases">
        <title>Paenibacillus aracenensis nov. sp. isolated from a cave in southern Spain.</title>
        <authorList>
            <person name="Jurado V."/>
            <person name="Gutierrez-Patricio S."/>
            <person name="Gonzalez-Pimentel J.L."/>
            <person name="Miller A.Z."/>
            <person name="Laiz L."/>
            <person name="Saiz-Jimenez C."/>
        </authorList>
    </citation>
    <scope>NUCLEOTIDE SEQUENCE [LARGE SCALE GENOMIC DNA]</scope>
    <source>
        <strain evidence="17 18">JCM 19203</strain>
    </source>
</reference>